<organism evidence="2 3">
    <name type="scientific">Frondihabitans australicus</name>
    <dbReference type="NCBI Taxonomy" id="386892"/>
    <lineage>
        <taxon>Bacteria</taxon>
        <taxon>Bacillati</taxon>
        <taxon>Actinomycetota</taxon>
        <taxon>Actinomycetes</taxon>
        <taxon>Micrococcales</taxon>
        <taxon>Microbacteriaceae</taxon>
        <taxon>Frondihabitans</taxon>
    </lineage>
</organism>
<proteinExistence type="predicted"/>
<dbReference type="RefSeq" id="WP_121371519.1">
    <property type="nucleotide sequence ID" value="NZ_RBKS01000001.1"/>
</dbReference>
<dbReference type="InterPro" id="IPR009326">
    <property type="entry name" value="DUF984"/>
</dbReference>
<dbReference type="PIRSF" id="PIRSF021320">
    <property type="entry name" value="DUF984"/>
    <property type="match status" value="1"/>
</dbReference>
<dbReference type="PANTHER" id="PTHR39203:SF1">
    <property type="entry name" value="CYTOPLASMIC PROTEIN"/>
    <property type="match status" value="1"/>
</dbReference>
<feature type="domain" description="ASCH" evidence="1">
    <location>
        <begin position="15"/>
        <end position="145"/>
    </location>
</feature>
<dbReference type="PANTHER" id="PTHR39203">
    <property type="entry name" value="CYTOPLASMIC PROTEIN-RELATED"/>
    <property type="match status" value="1"/>
</dbReference>
<gene>
    <name evidence="2" type="ORF">C8E83_3736</name>
</gene>
<keyword evidence="3" id="KW-1185">Reference proteome</keyword>
<evidence type="ECO:0000259" key="1">
    <source>
        <dbReference type="SMART" id="SM01022"/>
    </source>
</evidence>
<evidence type="ECO:0000313" key="3">
    <source>
        <dbReference type="Proteomes" id="UP000280008"/>
    </source>
</evidence>
<dbReference type="Proteomes" id="UP000280008">
    <property type="component" value="Unassembled WGS sequence"/>
</dbReference>
<dbReference type="SMART" id="SM01022">
    <property type="entry name" value="ASCH"/>
    <property type="match status" value="1"/>
</dbReference>
<dbReference type="SUPFAM" id="SSF88697">
    <property type="entry name" value="PUA domain-like"/>
    <property type="match status" value="1"/>
</dbReference>
<reference evidence="2 3" key="1">
    <citation type="submission" date="2018-10" db="EMBL/GenBank/DDBJ databases">
        <title>Sequencing the genomes of 1000 actinobacteria strains.</title>
        <authorList>
            <person name="Klenk H.-P."/>
        </authorList>
    </citation>
    <scope>NUCLEOTIDE SEQUENCE [LARGE SCALE GENOMIC DNA]</scope>
    <source>
        <strain evidence="2 3">DSM 17894</strain>
    </source>
</reference>
<dbReference type="OrthoDB" id="9807542at2"/>
<dbReference type="InterPro" id="IPR007374">
    <property type="entry name" value="ASCH_domain"/>
</dbReference>
<protein>
    <submittedName>
        <fullName evidence="2">Uncharacterized protein YhfF</fullName>
    </submittedName>
</protein>
<dbReference type="InterPro" id="IPR015947">
    <property type="entry name" value="PUA-like_sf"/>
</dbReference>
<accession>A0A495ILB8</accession>
<comment type="caution">
    <text evidence="2">The sequence shown here is derived from an EMBL/GenBank/DDBJ whole genome shotgun (WGS) entry which is preliminary data.</text>
</comment>
<dbReference type="Gene3D" id="3.10.400.10">
    <property type="entry name" value="Sulfate adenylyltransferase"/>
    <property type="match status" value="1"/>
</dbReference>
<dbReference type="EMBL" id="RBKS01000001">
    <property type="protein sequence ID" value="RKR76559.1"/>
    <property type="molecule type" value="Genomic_DNA"/>
</dbReference>
<evidence type="ECO:0000313" key="2">
    <source>
        <dbReference type="EMBL" id="RKR76559.1"/>
    </source>
</evidence>
<name>A0A495ILB8_9MICO</name>
<dbReference type="Pfam" id="PF04266">
    <property type="entry name" value="ASCH"/>
    <property type="match status" value="1"/>
</dbReference>
<sequence length="146" mass="15553">MLTDDDVRGLPISEFAFPGPLRDQLVAAILDGSKTSTTALLWEYEAEGSPLPVVGEREAVIDSDGAPVCITEVTAVEVVPLGEVGLAHAIDEGEGYETVAAWRAGHEEFYASDDYQAEYSALTGGSHFAPVDTTPAVLTRFRVVAR</sequence>
<dbReference type="AlphaFoldDB" id="A0A495ILB8"/>